<name>A0AAW1RD03_9CHLO</name>
<keyword evidence="5" id="KW-1185">Reference proteome</keyword>
<feature type="compositionally biased region" description="Basic and acidic residues" evidence="2">
    <location>
        <begin position="508"/>
        <end position="526"/>
    </location>
</feature>
<dbReference type="Proteomes" id="UP001445335">
    <property type="component" value="Unassembled WGS sequence"/>
</dbReference>
<dbReference type="InterPro" id="IPR027417">
    <property type="entry name" value="P-loop_NTPase"/>
</dbReference>
<evidence type="ECO:0000256" key="1">
    <source>
        <dbReference type="RuleBase" id="RU004560"/>
    </source>
</evidence>
<keyword evidence="1" id="KW-0342">GTP-binding</keyword>
<evidence type="ECO:0000313" key="5">
    <source>
        <dbReference type="Proteomes" id="UP001445335"/>
    </source>
</evidence>
<dbReference type="SUPFAM" id="SSF52540">
    <property type="entry name" value="P-loop containing nucleoside triphosphate hydrolases"/>
    <property type="match status" value="1"/>
</dbReference>
<comment type="caution">
    <text evidence="4">The sequence shown here is derived from an EMBL/GenBank/DDBJ whole genome shotgun (WGS) entry which is preliminary data.</text>
</comment>
<dbReference type="PROSITE" id="PS51719">
    <property type="entry name" value="G_SEPTIN"/>
    <property type="match status" value="1"/>
</dbReference>
<feature type="compositionally biased region" description="Basic and acidic residues" evidence="2">
    <location>
        <begin position="29"/>
        <end position="48"/>
    </location>
</feature>
<dbReference type="GO" id="GO:0005525">
    <property type="term" value="F:GTP binding"/>
    <property type="evidence" value="ECO:0007669"/>
    <property type="project" value="UniProtKB-KW"/>
</dbReference>
<evidence type="ECO:0000313" key="4">
    <source>
        <dbReference type="EMBL" id="KAK9831503.1"/>
    </source>
</evidence>
<protein>
    <recommendedName>
        <fullName evidence="3">Septin-type G domain-containing protein</fullName>
    </recommendedName>
</protein>
<accession>A0AAW1RD03</accession>
<keyword evidence="1" id="KW-0547">Nucleotide-binding</keyword>
<feature type="compositionally biased region" description="Basic and acidic residues" evidence="2">
    <location>
        <begin position="1"/>
        <end position="10"/>
    </location>
</feature>
<sequence>MSETRSHIEEQYTGDVSMGKPRANIGEGHGSRTPERPHEGSRFDDDLRSNAPSEQPRSLPDNVTQHEDPTTHEVKYTADVGREGAGTKAGFFGDATFTADVRAAFAGVPRVKPQWRDRYMKVLIVGESGLGKTTFIKNLLAAYAQDPDLTVNDAAGPDAAKTFESAPEKMCTTIVVRDHSTMTAFNYRVQDTPGYDRTEDNIEPIVHYCEEACTRCLAAEQDTKRKGALTAEEDPRVDVALYFIAPHRLRPIDIDFITRLSELVPVVPIIAKADSLTTPELRDFRMHVRAQLEHAGKGAKRDLLHAAFNAEALDEAGARREAPPFAVVASTDYDLSVGRFWPVRRYPWGNCEALSSVHSDLPALKRLLFEVGFEDLKAATDQRYYQFRSQQLLHLDDPNMPINRSSLTAHLHRTLKSPGEEGLRATANKALRWLGSAVAFYFAANLVLGGRKRVDHDLHKIKEVMADVVDVASDKAIDYGSVALSKADEATNVAARATANKVAEVKERLTGAEEEARRQAEEAERERRRKERRGPFGLFGPRDRD</sequence>
<dbReference type="Gene3D" id="3.40.50.300">
    <property type="entry name" value="P-loop containing nucleotide triphosphate hydrolases"/>
    <property type="match status" value="1"/>
</dbReference>
<organism evidence="4 5">
    <name type="scientific">Elliptochloris bilobata</name>
    <dbReference type="NCBI Taxonomy" id="381761"/>
    <lineage>
        <taxon>Eukaryota</taxon>
        <taxon>Viridiplantae</taxon>
        <taxon>Chlorophyta</taxon>
        <taxon>core chlorophytes</taxon>
        <taxon>Trebouxiophyceae</taxon>
        <taxon>Trebouxiophyceae incertae sedis</taxon>
        <taxon>Elliptochloris clade</taxon>
        <taxon>Elliptochloris</taxon>
    </lineage>
</organism>
<dbReference type="AlphaFoldDB" id="A0AAW1RD03"/>
<feature type="region of interest" description="Disordered" evidence="2">
    <location>
        <begin position="1"/>
        <end position="72"/>
    </location>
</feature>
<dbReference type="InterPro" id="IPR030379">
    <property type="entry name" value="G_SEPTIN_dom"/>
</dbReference>
<reference evidence="4 5" key="1">
    <citation type="journal article" date="2024" name="Nat. Commun.">
        <title>Phylogenomics reveals the evolutionary origins of lichenization in chlorophyte algae.</title>
        <authorList>
            <person name="Puginier C."/>
            <person name="Libourel C."/>
            <person name="Otte J."/>
            <person name="Skaloud P."/>
            <person name="Haon M."/>
            <person name="Grisel S."/>
            <person name="Petersen M."/>
            <person name="Berrin J.G."/>
            <person name="Delaux P.M."/>
            <person name="Dal Grande F."/>
            <person name="Keller J."/>
        </authorList>
    </citation>
    <scope>NUCLEOTIDE SEQUENCE [LARGE SCALE GENOMIC DNA]</scope>
    <source>
        <strain evidence="4 5">SAG 245.80</strain>
    </source>
</reference>
<feature type="region of interest" description="Disordered" evidence="2">
    <location>
        <begin position="508"/>
        <end position="545"/>
    </location>
</feature>
<dbReference type="PANTHER" id="PTHR18884">
    <property type="entry name" value="SEPTIN"/>
    <property type="match status" value="1"/>
</dbReference>
<dbReference type="Pfam" id="PF00735">
    <property type="entry name" value="Septin"/>
    <property type="match status" value="1"/>
</dbReference>
<proteinExistence type="inferred from homology"/>
<evidence type="ECO:0000256" key="2">
    <source>
        <dbReference type="SAM" id="MobiDB-lite"/>
    </source>
</evidence>
<evidence type="ECO:0000259" key="3">
    <source>
        <dbReference type="PROSITE" id="PS51719"/>
    </source>
</evidence>
<gene>
    <name evidence="4" type="ORF">WJX81_003303</name>
</gene>
<comment type="similarity">
    <text evidence="1">Belongs to the TRAFAC class TrmE-Era-EngA-EngB-Septin-like GTPase superfamily. Septin GTPase family.</text>
</comment>
<feature type="domain" description="Septin-type G" evidence="3">
    <location>
        <begin position="116"/>
        <end position="395"/>
    </location>
</feature>
<dbReference type="EMBL" id="JALJOU010000045">
    <property type="protein sequence ID" value="KAK9831503.1"/>
    <property type="molecule type" value="Genomic_DNA"/>
</dbReference>